<dbReference type="InterPro" id="IPR038282">
    <property type="entry name" value="DUF2267_sf"/>
</dbReference>
<dbReference type="Pfam" id="PF10025">
    <property type="entry name" value="DUF2267"/>
    <property type="match status" value="2"/>
</dbReference>
<evidence type="ECO:0000313" key="1">
    <source>
        <dbReference type="EMBL" id="GIF08215.1"/>
    </source>
</evidence>
<dbReference type="EMBL" id="BOMW01000060">
    <property type="protein sequence ID" value="GIF08215.1"/>
    <property type="molecule type" value="Genomic_DNA"/>
</dbReference>
<sequence>MNYQTFLSAVQDSLGADQGTAERATRAVTSVLGERIGADEARVHAAHLPPEVAAWLHTAGGARSFDAEEFVRRVAEREGTDFDTAERHTIAVLGAISQALPEQEYDHLLARLSKDYAPLLPKAEVAPTMSARAFVSRVAQHAGIDDASALRVAEAVLETLAERITAGEVRDLTARLPVRLHGSLKRGAAQADSTTRKMTPDEFLRRVEQRAGVGPDQAREYIRAVLAAVREATREEFFDVTAQLPAGYWDLFAVGPAHR</sequence>
<comment type="caution">
    <text evidence="1">The sequence shown here is derived from an EMBL/GenBank/DDBJ whole genome shotgun (WGS) entry which is preliminary data.</text>
</comment>
<reference evidence="1" key="1">
    <citation type="submission" date="2021-01" db="EMBL/GenBank/DDBJ databases">
        <title>Whole genome shotgun sequence of Actinoplanes siamensis NBRC 109076.</title>
        <authorList>
            <person name="Komaki H."/>
            <person name="Tamura T."/>
        </authorList>
    </citation>
    <scope>NUCLEOTIDE SEQUENCE</scope>
    <source>
        <strain evidence="1">NBRC 109076</strain>
    </source>
</reference>
<gene>
    <name evidence="1" type="ORF">Asi03nite_57530</name>
</gene>
<protein>
    <recommendedName>
        <fullName evidence="3">DUF2267 domain-containing protein</fullName>
    </recommendedName>
</protein>
<dbReference type="Gene3D" id="1.10.490.110">
    <property type="entry name" value="Uncharacterized conserved protein DUF2267"/>
    <property type="match status" value="2"/>
</dbReference>
<proteinExistence type="predicted"/>
<dbReference type="InterPro" id="IPR018727">
    <property type="entry name" value="DUF2267"/>
</dbReference>
<evidence type="ECO:0008006" key="3">
    <source>
        <dbReference type="Google" id="ProtNLM"/>
    </source>
</evidence>
<organism evidence="1 2">
    <name type="scientific">Actinoplanes siamensis</name>
    <dbReference type="NCBI Taxonomy" id="1223317"/>
    <lineage>
        <taxon>Bacteria</taxon>
        <taxon>Bacillati</taxon>
        <taxon>Actinomycetota</taxon>
        <taxon>Actinomycetes</taxon>
        <taxon>Micromonosporales</taxon>
        <taxon>Micromonosporaceae</taxon>
        <taxon>Actinoplanes</taxon>
    </lineage>
</organism>
<dbReference type="RefSeq" id="WP_203683581.1">
    <property type="nucleotide sequence ID" value="NZ_BOMW01000060.1"/>
</dbReference>
<accession>A0A919TNS5</accession>
<name>A0A919TNS5_9ACTN</name>
<dbReference type="Proteomes" id="UP000629619">
    <property type="component" value="Unassembled WGS sequence"/>
</dbReference>
<dbReference type="AlphaFoldDB" id="A0A919TNS5"/>
<evidence type="ECO:0000313" key="2">
    <source>
        <dbReference type="Proteomes" id="UP000629619"/>
    </source>
</evidence>
<keyword evidence="2" id="KW-1185">Reference proteome</keyword>